<dbReference type="GO" id="GO:0005811">
    <property type="term" value="C:lipid droplet"/>
    <property type="evidence" value="ECO:0007669"/>
    <property type="project" value="InterPro"/>
</dbReference>
<dbReference type="GO" id="GO:0016104">
    <property type="term" value="P:triterpenoid biosynthetic process"/>
    <property type="evidence" value="ECO:0007669"/>
    <property type="project" value="InterPro"/>
</dbReference>
<keyword evidence="1" id="KW-0413">Isomerase</keyword>
<evidence type="ECO:0000256" key="1">
    <source>
        <dbReference type="ARBA" id="ARBA00023235"/>
    </source>
</evidence>
<evidence type="ECO:0000313" key="2">
    <source>
        <dbReference type="EMBL" id="KAF6143663.1"/>
    </source>
</evidence>
<sequence length="178" mass="21254">MRYSNLNTTMFAQRRIFITPPPPPPNPNLIWDYLNMFAEPVLTRWPLSKLRDKALKITMKHFHYNDENSRYFTLGCVEKIYASKLNSEHTRYNKERATEKHNKLEEIIMKPEQKGQQKIRYAFSDKETPLENAHGYDLKPSSEDHVSHEDLTRLVRMVWTMLIVVKMMKWLIGRPFLT</sequence>
<protein>
    <submittedName>
        <fullName evidence="2">Uncharacterized protein</fullName>
    </submittedName>
</protein>
<comment type="caution">
    <text evidence="2">The sequence shown here is derived from an EMBL/GenBank/DDBJ whole genome shotgun (WGS) entry which is preliminary data.</text>
</comment>
<gene>
    <name evidence="2" type="ORF">GIB67_021673</name>
</gene>
<evidence type="ECO:0000313" key="3">
    <source>
        <dbReference type="Proteomes" id="UP000541444"/>
    </source>
</evidence>
<dbReference type="OrthoDB" id="21502at2759"/>
<reference evidence="2 3" key="1">
    <citation type="journal article" date="2020" name="IScience">
        <title>Genome Sequencing of the Endangered Kingdonia uniflora (Circaeasteraceae, Ranunculales) Reveals Potential Mechanisms of Evolutionary Specialization.</title>
        <authorList>
            <person name="Sun Y."/>
            <person name="Deng T."/>
            <person name="Zhang A."/>
            <person name="Moore M.J."/>
            <person name="Landis J.B."/>
            <person name="Lin N."/>
            <person name="Zhang H."/>
            <person name="Zhang X."/>
            <person name="Huang J."/>
            <person name="Zhang X."/>
            <person name="Sun H."/>
            <person name="Wang H."/>
        </authorList>
    </citation>
    <scope>NUCLEOTIDE SEQUENCE [LARGE SCALE GENOMIC DNA]</scope>
    <source>
        <strain evidence="2">TB1705</strain>
        <tissue evidence="2">Leaf</tissue>
    </source>
</reference>
<dbReference type="PANTHER" id="PTHR11764:SF58">
    <property type="entry name" value="BETA-AMYRIN SYNTHASE-RELATED"/>
    <property type="match status" value="1"/>
</dbReference>
<dbReference type="SUPFAM" id="SSF48239">
    <property type="entry name" value="Terpenoid cyclases/Protein prenyltransferases"/>
    <property type="match status" value="1"/>
</dbReference>
<dbReference type="PANTHER" id="PTHR11764">
    <property type="entry name" value="TERPENE CYCLASE/MUTASE FAMILY MEMBER"/>
    <property type="match status" value="1"/>
</dbReference>
<dbReference type="AlphaFoldDB" id="A0A7J7LM12"/>
<keyword evidence="3" id="KW-1185">Reference proteome</keyword>
<dbReference type="InterPro" id="IPR008930">
    <property type="entry name" value="Terpenoid_cyclase/PrenylTrfase"/>
</dbReference>
<dbReference type="Gene3D" id="1.50.10.20">
    <property type="match status" value="1"/>
</dbReference>
<dbReference type="GO" id="GO:0042300">
    <property type="term" value="F:beta-amyrin synthase activity"/>
    <property type="evidence" value="ECO:0007669"/>
    <property type="project" value="TreeGrafter"/>
</dbReference>
<dbReference type="Proteomes" id="UP000541444">
    <property type="component" value="Unassembled WGS sequence"/>
</dbReference>
<accession>A0A7J7LM12</accession>
<dbReference type="InterPro" id="IPR018333">
    <property type="entry name" value="Squalene_cyclase"/>
</dbReference>
<dbReference type="EMBL" id="JACGCM010002198">
    <property type="protein sequence ID" value="KAF6143663.1"/>
    <property type="molecule type" value="Genomic_DNA"/>
</dbReference>
<proteinExistence type="predicted"/>
<organism evidence="2 3">
    <name type="scientific">Kingdonia uniflora</name>
    <dbReference type="NCBI Taxonomy" id="39325"/>
    <lineage>
        <taxon>Eukaryota</taxon>
        <taxon>Viridiplantae</taxon>
        <taxon>Streptophyta</taxon>
        <taxon>Embryophyta</taxon>
        <taxon>Tracheophyta</taxon>
        <taxon>Spermatophyta</taxon>
        <taxon>Magnoliopsida</taxon>
        <taxon>Ranunculales</taxon>
        <taxon>Circaeasteraceae</taxon>
        <taxon>Kingdonia</taxon>
    </lineage>
</organism>
<name>A0A7J7LM12_9MAGN</name>